<dbReference type="Proteomes" id="UP000076532">
    <property type="component" value="Unassembled WGS sequence"/>
</dbReference>
<dbReference type="AlphaFoldDB" id="A0A166FNE6"/>
<reference evidence="1 2" key="1">
    <citation type="journal article" date="2016" name="Mol. Biol. Evol.">
        <title>Comparative Genomics of Early-Diverging Mushroom-Forming Fungi Provides Insights into the Origins of Lignocellulose Decay Capabilities.</title>
        <authorList>
            <person name="Nagy L.G."/>
            <person name="Riley R."/>
            <person name="Tritt A."/>
            <person name="Adam C."/>
            <person name="Daum C."/>
            <person name="Floudas D."/>
            <person name="Sun H."/>
            <person name="Yadav J.S."/>
            <person name="Pangilinan J."/>
            <person name="Larsson K.H."/>
            <person name="Matsuura K."/>
            <person name="Barry K."/>
            <person name="Labutti K."/>
            <person name="Kuo R."/>
            <person name="Ohm R.A."/>
            <person name="Bhattacharya S.S."/>
            <person name="Shirouzu T."/>
            <person name="Yoshinaga Y."/>
            <person name="Martin F.M."/>
            <person name="Grigoriev I.V."/>
            <person name="Hibbett D.S."/>
        </authorList>
    </citation>
    <scope>NUCLEOTIDE SEQUENCE [LARGE SCALE GENOMIC DNA]</scope>
    <source>
        <strain evidence="1 2">CBS 109695</strain>
    </source>
</reference>
<gene>
    <name evidence="1" type="ORF">FIBSPDRAFT_37014</name>
</gene>
<sequence>MTNTSRLAPLVCSMPVSKGSKTRTCSYFLLVHITDISTKDKTTYTSFRDGLMVKALTHVELGLRSFRPLPHAPPILLSTVQFLRVGAGNRDPVPRNSWRVNAFGNLIQAASLISLSLDEWDSGESDHWPTFPKLRTFTARFPDIERLTVQSSREREFRNILPHITLSTTGTEAPGYDGPNSGFSP</sequence>
<name>A0A166FNE6_9AGAM</name>
<organism evidence="1 2">
    <name type="scientific">Athelia psychrophila</name>
    <dbReference type="NCBI Taxonomy" id="1759441"/>
    <lineage>
        <taxon>Eukaryota</taxon>
        <taxon>Fungi</taxon>
        <taxon>Dikarya</taxon>
        <taxon>Basidiomycota</taxon>
        <taxon>Agaricomycotina</taxon>
        <taxon>Agaricomycetes</taxon>
        <taxon>Agaricomycetidae</taxon>
        <taxon>Atheliales</taxon>
        <taxon>Atheliaceae</taxon>
        <taxon>Athelia</taxon>
    </lineage>
</organism>
<keyword evidence="2" id="KW-1185">Reference proteome</keyword>
<evidence type="ECO:0000313" key="1">
    <source>
        <dbReference type="EMBL" id="KZP16996.1"/>
    </source>
</evidence>
<accession>A0A166FNE6</accession>
<proteinExistence type="predicted"/>
<protein>
    <submittedName>
        <fullName evidence="1">Uncharacterized protein</fullName>
    </submittedName>
</protein>
<evidence type="ECO:0000313" key="2">
    <source>
        <dbReference type="Proteomes" id="UP000076532"/>
    </source>
</evidence>
<dbReference type="EMBL" id="KV417587">
    <property type="protein sequence ID" value="KZP16996.1"/>
    <property type="molecule type" value="Genomic_DNA"/>
</dbReference>